<proteinExistence type="predicted"/>
<name>A0A256LEC9_9LACO</name>
<feature type="chain" id="PRO_5044064812" description="Lactococcin 972 family bacteriocin" evidence="1">
    <location>
        <begin position="28"/>
        <end position="99"/>
    </location>
</feature>
<dbReference type="RefSeq" id="WP_057718556.1">
    <property type="nucleotide sequence ID" value="NZ_CAJUTI010000001.1"/>
</dbReference>
<accession>A0A256LEC9</accession>
<evidence type="ECO:0000313" key="2">
    <source>
        <dbReference type="EMBL" id="OYR87952.1"/>
    </source>
</evidence>
<evidence type="ECO:0000256" key="1">
    <source>
        <dbReference type="SAM" id="SignalP"/>
    </source>
</evidence>
<dbReference type="AlphaFoldDB" id="A0A256LEC9"/>
<feature type="signal peptide" evidence="1">
    <location>
        <begin position="1"/>
        <end position="27"/>
    </location>
</feature>
<comment type="caution">
    <text evidence="3">The sequence shown here is derived from an EMBL/GenBank/DDBJ whole genome shotgun (WGS) entry which is preliminary data.</text>
</comment>
<evidence type="ECO:0000313" key="3">
    <source>
        <dbReference type="EMBL" id="OYR91426.1"/>
    </source>
</evidence>
<reference evidence="4 5" key="3">
    <citation type="submission" date="2017-09" db="EMBL/GenBank/DDBJ databases">
        <title>Tripartite evolution among Lactobacillus johnsonii, Lactobacillus taiwanensis, Lactobacillus reuteri and their rodent host.</title>
        <authorList>
            <person name="Wang T."/>
            <person name="Knowles S."/>
            <person name="Cheng C."/>
        </authorList>
    </citation>
    <scope>NUCLEOTIDE SEQUENCE [LARGE SCALE GENOMIC DNA]</scope>
    <source>
        <strain evidence="3 4">609q</strain>
        <strain evidence="2 5">609u</strain>
    </source>
</reference>
<dbReference type="EMBL" id="NGNV01000022">
    <property type="protein sequence ID" value="OYR87952.1"/>
    <property type="molecule type" value="Genomic_DNA"/>
</dbReference>
<reference evidence="2" key="2">
    <citation type="submission" date="2017-05" db="EMBL/GenBank/DDBJ databases">
        <authorList>
            <person name="Lin X.B."/>
            <person name="Stothard P."/>
            <person name="Tasseva G."/>
            <person name="Walter J."/>
        </authorList>
    </citation>
    <scope>NUCLEOTIDE SEQUENCE</scope>
    <source>
        <strain evidence="2">609u</strain>
    </source>
</reference>
<keyword evidence="1" id="KW-0732">Signal</keyword>
<keyword evidence="5" id="KW-1185">Reference proteome</keyword>
<gene>
    <name evidence="2" type="ORF">CBF53_05360</name>
    <name evidence="3" type="ORF">CBF70_06055</name>
</gene>
<evidence type="ECO:0000313" key="5">
    <source>
        <dbReference type="Proteomes" id="UP000216316"/>
    </source>
</evidence>
<sequence length="99" mass="11037">MKKQSLKKWAVLGLVTLGLTTSGTAFAASQTVYYRGTPVYWEHGRTAGVWSYSKVQSHIYQHCTTANGVWSGWKGRGTLAVANTWIAPRTHATAYWNCR</sequence>
<reference evidence="3 4" key="1">
    <citation type="submission" date="2017-04" db="EMBL/GenBank/DDBJ databases">
        <authorList>
            <person name="Afonso C.L."/>
            <person name="Miller P.J."/>
            <person name="Scott M.A."/>
            <person name="Spackman E."/>
            <person name="Goraichik I."/>
            <person name="Dimitrov K.M."/>
            <person name="Suarez D.L."/>
            <person name="Swayne D.E."/>
        </authorList>
    </citation>
    <scope>NUCLEOTIDE SEQUENCE [LARGE SCALE GENOMIC DNA]</scope>
    <source>
        <strain evidence="3 4">609q</strain>
    </source>
</reference>
<evidence type="ECO:0000313" key="4">
    <source>
        <dbReference type="Proteomes" id="UP000215828"/>
    </source>
</evidence>
<organism evidence="3 4">
    <name type="scientific">Lactobacillus taiwanensis</name>
    <dbReference type="NCBI Taxonomy" id="508451"/>
    <lineage>
        <taxon>Bacteria</taxon>
        <taxon>Bacillati</taxon>
        <taxon>Bacillota</taxon>
        <taxon>Bacilli</taxon>
        <taxon>Lactobacillales</taxon>
        <taxon>Lactobacillaceae</taxon>
        <taxon>Lactobacillus</taxon>
    </lineage>
</organism>
<protein>
    <recommendedName>
        <fullName evidence="6">Lactococcin 972 family bacteriocin</fullName>
    </recommendedName>
</protein>
<evidence type="ECO:0008006" key="6">
    <source>
        <dbReference type="Google" id="ProtNLM"/>
    </source>
</evidence>
<dbReference type="Proteomes" id="UP000215828">
    <property type="component" value="Unassembled WGS sequence"/>
</dbReference>
<dbReference type="EMBL" id="NGNX01000022">
    <property type="protein sequence ID" value="OYR91426.1"/>
    <property type="molecule type" value="Genomic_DNA"/>
</dbReference>
<dbReference type="Proteomes" id="UP000216316">
    <property type="component" value="Unassembled WGS sequence"/>
</dbReference>